<dbReference type="InterPro" id="IPR002500">
    <property type="entry name" value="PAPS_reduct_dom"/>
</dbReference>
<keyword evidence="16" id="KW-1185">Reference proteome</keyword>
<dbReference type="InterPro" id="IPR056596">
    <property type="entry name" value="FLAD1_M"/>
</dbReference>
<comment type="pathway">
    <text evidence="1">Cofactor biosynthesis; FAD biosynthesis; FAD from FMN: step 1/1.</text>
</comment>
<name>A0AAV7IXA7_9METZ</name>
<evidence type="ECO:0000256" key="5">
    <source>
        <dbReference type="ARBA" id="ARBA00022643"/>
    </source>
</evidence>
<comment type="caution">
    <text evidence="15">The sequence shown here is derived from an EMBL/GenBank/DDBJ whole genome shotgun (WGS) entry which is preliminary data.</text>
</comment>
<dbReference type="PANTHER" id="PTHR23293:SF9">
    <property type="entry name" value="FAD SYNTHASE"/>
    <property type="match status" value="1"/>
</dbReference>
<evidence type="ECO:0000256" key="1">
    <source>
        <dbReference type="ARBA" id="ARBA00004726"/>
    </source>
</evidence>
<keyword evidence="5" id="KW-0288">FMN</keyword>
<organism evidence="15 16">
    <name type="scientific">Oopsacas minuta</name>
    <dbReference type="NCBI Taxonomy" id="111878"/>
    <lineage>
        <taxon>Eukaryota</taxon>
        <taxon>Metazoa</taxon>
        <taxon>Porifera</taxon>
        <taxon>Hexactinellida</taxon>
        <taxon>Hexasterophora</taxon>
        <taxon>Lyssacinosida</taxon>
        <taxon>Leucopsacidae</taxon>
        <taxon>Oopsacas</taxon>
    </lineage>
</organism>
<keyword evidence="4" id="KW-0285">Flavoprotein</keyword>
<dbReference type="SUPFAM" id="SSF53218">
    <property type="entry name" value="Molybdenum cofactor biosynthesis proteins"/>
    <property type="match status" value="1"/>
</dbReference>
<dbReference type="CDD" id="cd23948">
    <property type="entry name" value="FAD_synthase"/>
    <property type="match status" value="1"/>
</dbReference>
<comment type="similarity">
    <text evidence="2">In the N-terminal section; belongs to the MoaB/Mog family.</text>
</comment>
<dbReference type="Pfam" id="PF00994">
    <property type="entry name" value="MoCF_biosynth"/>
    <property type="match status" value="1"/>
</dbReference>
<dbReference type="Pfam" id="PF01507">
    <property type="entry name" value="PAPS_reduct"/>
    <property type="match status" value="2"/>
</dbReference>
<keyword evidence="6" id="KW-0808">Transferase</keyword>
<dbReference type="EC" id="2.7.7.2" evidence="3"/>
<evidence type="ECO:0000256" key="7">
    <source>
        <dbReference type="ARBA" id="ARBA00022695"/>
    </source>
</evidence>
<evidence type="ECO:0000256" key="4">
    <source>
        <dbReference type="ARBA" id="ARBA00022630"/>
    </source>
</evidence>
<proteinExistence type="inferred from homology"/>
<keyword evidence="9" id="KW-0274">FAD</keyword>
<evidence type="ECO:0000256" key="3">
    <source>
        <dbReference type="ARBA" id="ARBA00012393"/>
    </source>
</evidence>
<dbReference type="Gene3D" id="3.40.50.620">
    <property type="entry name" value="HUPs"/>
    <property type="match status" value="1"/>
</dbReference>
<dbReference type="GO" id="GO:0003919">
    <property type="term" value="F:FMN adenylyltransferase activity"/>
    <property type="evidence" value="ECO:0007669"/>
    <property type="project" value="UniProtKB-EC"/>
</dbReference>
<dbReference type="CDD" id="cd00885">
    <property type="entry name" value="cinA"/>
    <property type="match status" value="1"/>
</dbReference>
<feature type="domain" description="MoaB/Mog" evidence="14">
    <location>
        <begin position="10"/>
        <end position="173"/>
    </location>
</feature>
<reference evidence="15 16" key="1">
    <citation type="journal article" date="2023" name="BMC Biol.">
        <title>The compact genome of the sponge Oopsacas minuta (Hexactinellida) is lacking key metazoan core genes.</title>
        <authorList>
            <person name="Santini S."/>
            <person name="Schenkelaars Q."/>
            <person name="Jourda C."/>
            <person name="Duchesne M."/>
            <person name="Belahbib H."/>
            <person name="Rocher C."/>
            <person name="Selva M."/>
            <person name="Riesgo A."/>
            <person name="Vervoort M."/>
            <person name="Leys S.P."/>
            <person name="Kodjabachian L."/>
            <person name="Le Bivic A."/>
            <person name="Borchiellini C."/>
            <person name="Claverie J.M."/>
            <person name="Renard E."/>
        </authorList>
    </citation>
    <scope>NUCLEOTIDE SEQUENCE [LARGE SCALE GENOMIC DNA]</scope>
    <source>
        <strain evidence="15">SPO-2</strain>
    </source>
</reference>
<dbReference type="InterPro" id="IPR001453">
    <property type="entry name" value="MoaB/Mog_dom"/>
</dbReference>
<evidence type="ECO:0000256" key="10">
    <source>
        <dbReference type="ARBA" id="ARBA00022840"/>
    </source>
</evidence>
<evidence type="ECO:0000256" key="6">
    <source>
        <dbReference type="ARBA" id="ARBA00022679"/>
    </source>
</evidence>
<dbReference type="SUPFAM" id="SSF52402">
    <property type="entry name" value="Adenine nucleotide alpha hydrolases-like"/>
    <property type="match status" value="1"/>
</dbReference>
<dbReference type="PANTHER" id="PTHR23293">
    <property type="entry name" value="FAD SYNTHETASE-RELATED FMN ADENYLYLTRANSFERASE"/>
    <property type="match status" value="1"/>
</dbReference>
<evidence type="ECO:0000256" key="8">
    <source>
        <dbReference type="ARBA" id="ARBA00022741"/>
    </source>
</evidence>
<dbReference type="GO" id="GO:0005524">
    <property type="term" value="F:ATP binding"/>
    <property type="evidence" value="ECO:0007669"/>
    <property type="project" value="UniProtKB-KW"/>
</dbReference>
<keyword evidence="7" id="KW-0548">Nucleotidyltransferase</keyword>
<keyword evidence="8" id="KW-0547">Nucleotide-binding</keyword>
<dbReference type="Pfam" id="PF24102">
    <property type="entry name" value="FLAD1_M"/>
    <property type="match status" value="1"/>
</dbReference>
<gene>
    <name evidence="15" type="ORF">LOD99_12908</name>
</gene>
<dbReference type="InterPro" id="IPR014729">
    <property type="entry name" value="Rossmann-like_a/b/a_fold"/>
</dbReference>
<evidence type="ECO:0000256" key="12">
    <source>
        <dbReference type="ARBA" id="ARBA00031871"/>
    </source>
</evidence>
<evidence type="ECO:0000256" key="2">
    <source>
        <dbReference type="ARBA" id="ARBA00007589"/>
    </source>
</evidence>
<evidence type="ECO:0000313" key="15">
    <source>
        <dbReference type="EMBL" id="KAI6645645.1"/>
    </source>
</evidence>
<accession>A0AAV7IXA7</accession>
<dbReference type="SMART" id="SM00852">
    <property type="entry name" value="MoCF_biosynth"/>
    <property type="match status" value="1"/>
</dbReference>
<dbReference type="Proteomes" id="UP001165289">
    <property type="component" value="Unassembled WGS sequence"/>
</dbReference>
<keyword evidence="10" id="KW-0067">ATP-binding</keyword>
<evidence type="ECO:0000256" key="9">
    <source>
        <dbReference type="ARBA" id="ARBA00022827"/>
    </source>
</evidence>
<dbReference type="GO" id="GO:0006747">
    <property type="term" value="P:FAD biosynthetic process"/>
    <property type="evidence" value="ECO:0007669"/>
    <property type="project" value="TreeGrafter"/>
</dbReference>
<sequence length="477" mass="55181">MTNQISPSAALVIIGDEILKGRVQDSNSVYLTNQLFKRGIRTHRILTIPDVIDVIADSVKELATQYDYVITTGGVGPTHDDVTFAGVGKGMQRDMCTDSRLVEYLRNVGLNDTQARESRMANIPKGSEVYFGANNLLVSWFPLIKLNNIFVFPGIPEYVKKVFEECKDYFKGNIEFFCKEIYFNSYELLLAEKLQEIQNKWEGKVEIGSYPVKCEEYITKLTIDSVNKDCLQKCVTEIQTNLFPEYQVRLENKIESKSKEIFQTEKLKLFDIKLKEAIKVIQNICVIYSDEEFCIAFNGGKDCTVLLYLVKIVMTQSGRKLSNIIILNINTGETFPEIEEFIEQTKKDNKLNIVLLQGNMKKVLTEFRDKYPNIRAILMGTRNIDPHSDRLHTFQSTDRDWPNFMRVMPILTWSYRDIWTFIWEHKVPYCTLYDQGYTSLGERGTTFKNPALRIPGTDEYRAAYLLEEDETERDGRK</sequence>
<dbReference type="EMBL" id="JAKMXF010000365">
    <property type="protein sequence ID" value="KAI6645645.1"/>
    <property type="molecule type" value="Genomic_DNA"/>
</dbReference>
<dbReference type="Gene3D" id="3.40.980.10">
    <property type="entry name" value="MoaB/Mog-like domain"/>
    <property type="match status" value="1"/>
</dbReference>
<dbReference type="InterPro" id="IPR036425">
    <property type="entry name" value="MoaB/Mog-like_dom_sf"/>
</dbReference>
<evidence type="ECO:0000256" key="13">
    <source>
        <dbReference type="ARBA" id="ARBA00049494"/>
    </source>
</evidence>
<evidence type="ECO:0000259" key="14">
    <source>
        <dbReference type="SMART" id="SM00852"/>
    </source>
</evidence>
<protein>
    <recommendedName>
        <fullName evidence="3">FAD synthase</fullName>
        <ecNumber evidence="3">2.7.7.2</ecNumber>
    </recommendedName>
    <alternativeName>
        <fullName evidence="11">FAD pyrophosphorylase</fullName>
    </alternativeName>
    <alternativeName>
        <fullName evidence="12">FMN adenylyltransferase</fullName>
    </alternativeName>
</protein>
<evidence type="ECO:0000313" key="16">
    <source>
        <dbReference type="Proteomes" id="UP001165289"/>
    </source>
</evidence>
<dbReference type="AlphaFoldDB" id="A0AAV7IXA7"/>
<comment type="catalytic activity">
    <reaction evidence="13">
        <text>FMN + ATP + H(+) = FAD + diphosphate</text>
        <dbReference type="Rhea" id="RHEA:17237"/>
        <dbReference type="ChEBI" id="CHEBI:15378"/>
        <dbReference type="ChEBI" id="CHEBI:30616"/>
        <dbReference type="ChEBI" id="CHEBI:33019"/>
        <dbReference type="ChEBI" id="CHEBI:57692"/>
        <dbReference type="ChEBI" id="CHEBI:58210"/>
        <dbReference type="EC" id="2.7.7.2"/>
    </reaction>
</comment>
<evidence type="ECO:0000256" key="11">
    <source>
        <dbReference type="ARBA" id="ARBA00031145"/>
    </source>
</evidence>